<comment type="caution">
    <text evidence="1">The sequence shown here is derived from an EMBL/GenBank/DDBJ whole genome shotgun (WGS) entry which is preliminary data.</text>
</comment>
<gene>
    <name evidence="1" type="ORF">DXZ20_31670</name>
</gene>
<reference evidence="1 2" key="1">
    <citation type="journal article" date="2020" name="Microb. Ecol.">
        <title>Ecogenomics of the Marine Benthic Filamentous Cyanobacterium Adonisia.</title>
        <authorList>
            <person name="Walter J.M."/>
            <person name="Coutinho F.H."/>
            <person name="Leomil L."/>
            <person name="Hargreaves P.I."/>
            <person name="Campeao M.E."/>
            <person name="Vieira V.V."/>
            <person name="Silva B.S."/>
            <person name="Fistarol G.O."/>
            <person name="Salomon P.S."/>
            <person name="Sawabe T."/>
            <person name="Mino S."/>
            <person name="Hosokawa M."/>
            <person name="Miyashita H."/>
            <person name="Maruyama F."/>
            <person name="van Verk M.C."/>
            <person name="Dutilh B.E."/>
            <person name="Thompson C.C."/>
            <person name="Thompson F.L."/>
        </authorList>
    </citation>
    <scope>NUCLEOTIDE SEQUENCE [LARGE SCALE GENOMIC DNA]</scope>
    <source>
        <strain evidence="1 2">CCMR0081</strain>
    </source>
</reference>
<dbReference type="EMBL" id="QXHD01000004">
    <property type="protein sequence ID" value="NEZ60126.1"/>
    <property type="molecule type" value="Genomic_DNA"/>
</dbReference>
<organism evidence="1 2">
    <name type="scientific">Adonisia turfae CCMR0081</name>
    <dbReference type="NCBI Taxonomy" id="2292702"/>
    <lineage>
        <taxon>Bacteria</taxon>
        <taxon>Bacillati</taxon>
        <taxon>Cyanobacteriota</taxon>
        <taxon>Adonisia</taxon>
        <taxon>Adonisia turfae</taxon>
    </lineage>
</organism>
<keyword evidence="2" id="KW-1185">Reference proteome</keyword>
<evidence type="ECO:0000313" key="1">
    <source>
        <dbReference type="EMBL" id="NEZ60126.1"/>
    </source>
</evidence>
<accession>A0A6M0RVK7</accession>
<sequence>MPSSSHNAKPSHALALKQAANWQCRTCGRHCRRHDESLDDFAARIGNEVEAIAAHPRRWALHVTKLQKHTPTVQHKTASKQTGSDPVALLCGSCHRKYHNSHRWKNRQRQYHQHLEHIGQLTLNDIRLPLTGLQLSLSEWSDPYEIVNPLQPRKRTKTSKTSGSP</sequence>
<dbReference type="AlphaFoldDB" id="A0A6M0RVK7"/>
<protein>
    <submittedName>
        <fullName evidence="1">Uncharacterized protein</fullName>
    </submittedName>
</protein>
<evidence type="ECO:0000313" key="2">
    <source>
        <dbReference type="Proteomes" id="UP000481033"/>
    </source>
</evidence>
<proteinExistence type="predicted"/>
<name>A0A6M0RVK7_9CYAN</name>
<dbReference type="Proteomes" id="UP000481033">
    <property type="component" value="Unassembled WGS sequence"/>
</dbReference>